<feature type="signal peptide" evidence="1">
    <location>
        <begin position="1"/>
        <end position="16"/>
    </location>
</feature>
<name>A0A8W8IAI6_MAGGI</name>
<evidence type="ECO:0000313" key="3">
    <source>
        <dbReference type="Proteomes" id="UP000005408"/>
    </source>
</evidence>
<protein>
    <submittedName>
        <fullName evidence="2">Uncharacterized protein</fullName>
    </submittedName>
</protein>
<dbReference type="PRINTS" id="PR01228">
    <property type="entry name" value="EGGSHELL"/>
</dbReference>
<proteinExistence type="predicted"/>
<keyword evidence="1" id="KW-0732">Signal</keyword>
<dbReference type="EnsemblMetazoa" id="G13310.1">
    <property type="protein sequence ID" value="G13310.1:cds"/>
    <property type="gene ID" value="G13310"/>
</dbReference>
<reference evidence="2" key="1">
    <citation type="submission" date="2022-08" db="UniProtKB">
        <authorList>
            <consortium name="EnsemblMetazoa"/>
        </authorList>
    </citation>
    <scope>IDENTIFICATION</scope>
    <source>
        <strain evidence="2">05x7-T-G4-1.051#20</strain>
    </source>
</reference>
<sequence>MKSFLFLLSVACSCYGLHILPCEPGDPGPLGCDAYQRNGGRLDVGGAGGGAMNSIGFDQNQNAGFGNGLGSNFLEPRLEFGMDGGVVNDFNNGFGQDVGLVDTGFDNGFQNDLSGLSLDSNIGPGGFDPSLGAGGFDAGVGGGFDAGFDVNSGLDGRFIGGGGGGGFDGFDNGLGGNIGGPSIGGNFGGGKGGIIGGPSVGGFNEGFGFDGNLGGADFGQDIGFGGAGIGKGKGFGGAIGSGAGFGKGNGIGGAIGGGAGFGKGKGFDGGIGGNAGFGKGKGFGGGIAGGAKFEKGKGFGGGIGGGKFGGSLGPSYPKRKGFNIDRRYNKGFGGGSGWGSRGKGIIGGSHGIMGGKGIGGGKGIIGGIGIGGGFGFRGGLGKGFGKNRRMNYGPQLGHSLKPRIGKRPIFRHRRPNIFPIKRPYPSFGIRSPVSMLPKSYGRVSNYPKNMPIKPIRRMASGY</sequence>
<feature type="chain" id="PRO_5036498578" evidence="1">
    <location>
        <begin position="17"/>
        <end position="462"/>
    </location>
</feature>
<dbReference type="OMA" id="IKPIRRM"/>
<dbReference type="Proteomes" id="UP000005408">
    <property type="component" value="Unassembled WGS sequence"/>
</dbReference>
<organism evidence="2 3">
    <name type="scientific">Magallana gigas</name>
    <name type="common">Pacific oyster</name>
    <name type="synonym">Crassostrea gigas</name>
    <dbReference type="NCBI Taxonomy" id="29159"/>
    <lineage>
        <taxon>Eukaryota</taxon>
        <taxon>Metazoa</taxon>
        <taxon>Spiralia</taxon>
        <taxon>Lophotrochozoa</taxon>
        <taxon>Mollusca</taxon>
        <taxon>Bivalvia</taxon>
        <taxon>Autobranchia</taxon>
        <taxon>Pteriomorphia</taxon>
        <taxon>Ostreida</taxon>
        <taxon>Ostreoidea</taxon>
        <taxon>Ostreidae</taxon>
        <taxon>Magallana</taxon>
    </lineage>
</organism>
<evidence type="ECO:0000313" key="2">
    <source>
        <dbReference type="EnsemblMetazoa" id="G13310.1:cds"/>
    </source>
</evidence>
<dbReference type="AlphaFoldDB" id="A0A8W8IAI6"/>
<dbReference type="OrthoDB" id="6069974at2759"/>
<accession>A0A8W8IAI6</accession>
<keyword evidence="3" id="KW-1185">Reference proteome</keyword>
<evidence type="ECO:0000256" key="1">
    <source>
        <dbReference type="SAM" id="SignalP"/>
    </source>
</evidence>